<dbReference type="EMBL" id="JBJUIK010000007">
    <property type="protein sequence ID" value="KAL3521822.1"/>
    <property type="molecule type" value="Genomic_DNA"/>
</dbReference>
<protein>
    <submittedName>
        <fullName evidence="1">Uncharacterized protein</fullName>
    </submittedName>
</protein>
<sequence>MGEKVTTMILKADLQYHSCYKKIKKILCKFPQKIRDKLCRKGGKVIKSIEIVVPPPPRKDTPQKPGPTPTVAAYLIPVGCCCVPCSEGYGGRPCYCGYGRPVPPPPCYDHYCCWYRWYGIRCDCFSEENASACTIM</sequence>
<dbReference type="PANTHER" id="PTHR47488">
    <property type="entry name" value="HEAVY METAL TRANSPORT/DETOXIFICATION SUPERFAMILY PROTEIN"/>
    <property type="match status" value="1"/>
</dbReference>
<accession>A0ABD2ZUH7</accession>
<gene>
    <name evidence="1" type="ORF">ACH5RR_014656</name>
</gene>
<organism evidence="1 2">
    <name type="scientific">Cinchona calisaya</name>
    <dbReference type="NCBI Taxonomy" id="153742"/>
    <lineage>
        <taxon>Eukaryota</taxon>
        <taxon>Viridiplantae</taxon>
        <taxon>Streptophyta</taxon>
        <taxon>Embryophyta</taxon>
        <taxon>Tracheophyta</taxon>
        <taxon>Spermatophyta</taxon>
        <taxon>Magnoliopsida</taxon>
        <taxon>eudicotyledons</taxon>
        <taxon>Gunneridae</taxon>
        <taxon>Pentapetalae</taxon>
        <taxon>asterids</taxon>
        <taxon>lamiids</taxon>
        <taxon>Gentianales</taxon>
        <taxon>Rubiaceae</taxon>
        <taxon>Cinchonoideae</taxon>
        <taxon>Cinchoneae</taxon>
        <taxon>Cinchona</taxon>
    </lineage>
</organism>
<dbReference type="PANTHER" id="PTHR47488:SF7">
    <property type="entry name" value="HEAVY METAL TRANSPORT_DETOXIFICATION SUPERFAMILY PROTEIN"/>
    <property type="match status" value="1"/>
</dbReference>
<keyword evidence="2" id="KW-1185">Reference proteome</keyword>
<reference evidence="1 2" key="1">
    <citation type="submission" date="2024-11" db="EMBL/GenBank/DDBJ databases">
        <title>A near-complete genome assembly of Cinchona calisaya.</title>
        <authorList>
            <person name="Lian D.C."/>
            <person name="Zhao X.W."/>
            <person name="Wei L."/>
        </authorList>
    </citation>
    <scope>NUCLEOTIDE SEQUENCE [LARGE SCALE GENOMIC DNA]</scope>
    <source>
        <tissue evidence="1">Nenye</tissue>
    </source>
</reference>
<dbReference type="Proteomes" id="UP001630127">
    <property type="component" value="Unassembled WGS sequence"/>
</dbReference>
<evidence type="ECO:0000313" key="1">
    <source>
        <dbReference type="EMBL" id="KAL3521822.1"/>
    </source>
</evidence>
<name>A0ABD2ZUH7_9GENT</name>
<proteinExistence type="predicted"/>
<comment type="caution">
    <text evidence="1">The sequence shown here is derived from an EMBL/GenBank/DDBJ whole genome shotgun (WGS) entry which is preliminary data.</text>
</comment>
<evidence type="ECO:0000313" key="2">
    <source>
        <dbReference type="Proteomes" id="UP001630127"/>
    </source>
</evidence>
<dbReference type="AlphaFoldDB" id="A0ABD2ZUH7"/>
<dbReference type="InterPro" id="IPR044169">
    <property type="entry name" value="PI21"/>
</dbReference>